<evidence type="ECO:0000313" key="3">
    <source>
        <dbReference type="Proteomes" id="UP001642484"/>
    </source>
</evidence>
<organism evidence="2 3">
    <name type="scientific">Durusdinium trenchii</name>
    <dbReference type="NCBI Taxonomy" id="1381693"/>
    <lineage>
        <taxon>Eukaryota</taxon>
        <taxon>Sar</taxon>
        <taxon>Alveolata</taxon>
        <taxon>Dinophyceae</taxon>
        <taxon>Suessiales</taxon>
        <taxon>Symbiodiniaceae</taxon>
        <taxon>Durusdinium</taxon>
    </lineage>
</organism>
<feature type="compositionally biased region" description="Low complexity" evidence="1">
    <location>
        <begin position="15"/>
        <end position="27"/>
    </location>
</feature>
<dbReference type="EMBL" id="CAXAMN010004558">
    <property type="protein sequence ID" value="CAK9009975.1"/>
    <property type="molecule type" value="Genomic_DNA"/>
</dbReference>
<feature type="compositionally biased region" description="Pro residues" evidence="1">
    <location>
        <begin position="44"/>
        <end position="55"/>
    </location>
</feature>
<name>A0ABP0J6F9_9DINO</name>
<dbReference type="SUPFAM" id="SSF53474">
    <property type="entry name" value="alpha/beta-Hydrolases"/>
    <property type="match status" value="1"/>
</dbReference>
<keyword evidence="3" id="KW-1185">Reference proteome</keyword>
<accession>A0ABP0J6F9</accession>
<comment type="caution">
    <text evidence="2">The sequence shown here is derived from an EMBL/GenBank/DDBJ whole genome shotgun (WGS) entry which is preliminary data.</text>
</comment>
<protein>
    <submittedName>
        <fullName evidence="2">Uncharacterized protein</fullName>
    </submittedName>
</protein>
<proteinExistence type="predicted"/>
<reference evidence="2 3" key="1">
    <citation type="submission" date="2024-02" db="EMBL/GenBank/DDBJ databases">
        <authorList>
            <person name="Chen Y."/>
            <person name="Shah S."/>
            <person name="Dougan E. K."/>
            <person name="Thang M."/>
            <person name="Chan C."/>
        </authorList>
    </citation>
    <scope>NUCLEOTIDE SEQUENCE [LARGE SCALE GENOMIC DNA]</scope>
</reference>
<evidence type="ECO:0000313" key="2">
    <source>
        <dbReference type="EMBL" id="CAK9009975.1"/>
    </source>
</evidence>
<evidence type="ECO:0000256" key="1">
    <source>
        <dbReference type="SAM" id="MobiDB-lite"/>
    </source>
</evidence>
<feature type="region of interest" description="Disordered" evidence="1">
    <location>
        <begin position="1"/>
        <end position="135"/>
    </location>
</feature>
<gene>
    <name evidence="2" type="ORF">CCMP2556_LOCUS9889</name>
</gene>
<dbReference type="Proteomes" id="UP001642484">
    <property type="component" value="Unassembled WGS sequence"/>
</dbReference>
<dbReference type="InterPro" id="IPR029058">
    <property type="entry name" value="AB_hydrolase_fold"/>
</dbReference>
<sequence length="561" mass="61461">MPSLTKPLPPLPEVTEATQPKPQAAAPAEPPKEEPQRVMALLPPSLPPAPAPTPPEKVQKAPAPTPPVKVEEAPAPSPSVTAEETEPERAAPEVQSKPSVAPLPPVPQEAQESSNSSDDSPDVAKGGLLVRDGRELTSAEKAERLAKQSIVEEVEIAGPRLCYRICRGTGPETGWVSMKLKDKHLLVPADTRETGKRFSAETPLPELLCVQPSVKHGTERGALATLDELEQKAWAQVKETNSSMNSGKEALEDKMVRFKSTVQDLLHVAWKRENRKRVVLFLAKLLEFCSKNNWTRAAQILCHQLCLVSWASSMVDVEYYPFRDDAETNPMVLLCGFGGSHLDDLQPAIEQWTKRGAAVLAFGPALVGREDMLERIYEKLMEVLGGHPVILHFFSDGGFGMARSLLGMWNESWQHGQTRQSPAETIKCIISDGAGLLPHETTYIEDIQGGKGEPTTTTNTALAFFTGCGLNMLMTFGACQAFHEELGDKVVPLERSLLLESWLRNLPTRQSLQEGKERDETRLYTLILEKALHCRAMATHAEEYWEAVDNLLAAGGVSCSG</sequence>